<name>A0ABY2VAC7_9PSED</name>
<evidence type="ECO:0000313" key="2">
    <source>
        <dbReference type="EMBL" id="TMM60668.1"/>
    </source>
</evidence>
<keyword evidence="1" id="KW-1133">Transmembrane helix</keyword>
<sequence>MLWRGSLFPLGRVVAVKPEVGVLLVYLSIAAVTATYGFALAASHFEARNAGQPKVTKGTCPSTRCLACVWPSCLRGQEDQKPEQDQNLPAACLPAYLCRPSRFL</sequence>
<keyword evidence="3" id="KW-1185">Reference proteome</keyword>
<organism evidence="2 3">
    <name type="scientific">Pseudomonas protegens</name>
    <dbReference type="NCBI Taxonomy" id="380021"/>
    <lineage>
        <taxon>Bacteria</taxon>
        <taxon>Pseudomonadati</taxon>
        <taxon>Pseudomonadota</taxon>
        <taxon>Gammaproteobacteria</taxon>
        <taxon>Pseudomonadales</taxon>
        <taxon>Pseudomonadaceae</taxon>
        <taxon>Pseudomonas</taxon>
    </lineage>
</organism>
<reference evidence="2 3" key="1">
    <citation type="submission" date="2019-05" db="EMBL/GenBank/DDBJ databases">
        <title>Identification and Biocontrol Activity Analysis of Biocontrol Strain PF-1 Based on Genome-wide Data.</title>
        <authorList>
            <person name="Qi J."/>
        </authorList>
    </citation>
    <scope>NUCLEOTIDE SEQUENCE [LARGE SCALE GENOMIC DNA]</scope>
    <source>
        <strain evidence="2 3">PF-1</strain>
    </source>
</reference>
<protein>
    <submittedName>
        <fullName evidence="2">Uncharacterized protein</fullName>
    </submittedName>
</protein>
<keyword evidence="1" id="KW-0472">Membrane</keyword>
<gene>
    <name evidence="2" type="ORF">FEF10_29935</name>
</gene>
<proteinExistence type="predicted"/>
<accession>A0ABY2VAC7</accession>
<evidence type="ECO:0000313" key="3">
    <source>
        <dbReference type="Proteomes" id="UP000310095"/>
    </source>
</evidence>
<dbReference type="EMBL" id="VAVY01000005">
    <property type="protein sequence ID" value="TMM60668.1"/>
    <property type="molecule type" value="Genomic_DNA"/>
</dbReference>
<keyword evidence="1" id="KW-0812">Transmembrane</keyword>
<feature type="transmembrane region" description="Helical" evidence="1">
    <location>
        <begin position="20"/>
        <end position="42"/>
    </location>
</feature>
<evidence type="ECO:0000256" key="1">
    <source>
        <dbReference type="SAM" id="Phobius"/>
    </source>
</evidence>
<dbReference type="Proteomes" id="UP000310095">
    <property type="component" value="Unassembled WGS sequence"/>
</dbReference>
<comment type="caution">
    <text evidence="2">The sequence shown here is derived from an EMBL/GenBank/DDBJ whole genome shotgun (WGS) entry which is preliminary data.</text>
</comment>